<feature type="non-terminal residue" evidence="1">
    <location>
        <position position="1"/>
    </location>
</feature>
<dbReference type="Proteomes" id="UP001381693">
    <property type="component" value="Unassembled WGS sequence"/>
</dbReference>
<gene>
    <name evidence="1" type="ORF">SK128_006826</name>
</gene>
<dbReference type="EMBL" id="JAXCGZ010000367">
    <property type="protein sequence ID" value="KAK7086113.1"/>
    <property type="molecule type" value="Genomic_DNA"/>
</dbReference>
<evidence type="ECO:0000313" key="2">
    <source>
        <dbReference type="Proteomes" id="UP001381693"/>
    </source>
</evidence>
<dbReference type="AlphaFoldDB" id="A0AAN8XUT9"/>
<reference evidence="1 2" key="1">
    <citation type="submission" date="2023-11" db="EMBL/GenBank/DDBJ databases">
        <title>Halocaridina rubra genome assembly.</title>
        <authorList>
            <person name="Smith C."/>
        </authorList>
    </citation>
    <scope>NUCLEOTIDE SEQUENCE [LARGE SCALE GENOMIC DNA]</scope>
    <source>
        <strain evidence="1">EP-1</strain>
        <tissue evidence="1">Whole</tissue>
    </source>
</reference>
<comment type="caution">
    <text evidence="1">The sequence shown here is derived from an EMBL/GenBank/DDBJ whole genome shotgun (WGS) entry which is preliminary data.</text>
</comment>
<evidence type="ECO:0000313" key="1">
    <source>
        <dbReference type="EMBL" id="KAK7086113.1"/>
    </source>
</evidence>
<proteinExistence type="predicted"/>
<keyword evidence="2" id="KW-1185">Reference proteome</keyword>
<protein>
    <submittedName>
        <fullName evidence="1">Uncharacterized protein</fullName>
    </submittedName>
</protein>
<sequence length="62" mass="6772">TTVSSSEGFIAYFYENGKPAVDTASSYAQARELACTQLSCNSNHKKKDSLPVLAAQEFIRLL</sequence>
<name>A0AAN8XUT9_HALRR</name>
<organism evidence="1 2">
    <name type="scientific">Halocaridina rubra</name>
    <name type="common">Hawaiian red shrimp</name>
    <dbReference type="NCBI Taxonomy" id="373956"/>
    <lineage>
        <taxon>Eukaryota</taxon>
        <taxon>Metazoa</taxon>
        <taxon>Ecdysozoa</taxon>
        <taxon>Arthropoda</taxon>
        <taxon>Crustacea</taxon>
        <taxon>Multicrustacea</taxon>
        <taxon>Malacostraca</taxon>
        <taxon>Eumalacostraca</taxon>
        <taxon>Eucarida</taxon>
        <taxon>Decapoda</taxon>
        <taxon>Pleocyemata</taxon>
        <taxon>Caridea</taxon>
        <taxon>Atyoidea</taxon>
        <taxon>Atyidae</taxon>
        <taxon>Halocaridina</taxon>
    </lineage>
</organism>
<accession>A0AAN8XUT9</accession>